<sequence>MRVRDWQDVLADVTETNAEPDGWRAVAGDRSNGIGEDLYLGHPAVGVYHLKTYAKNPYEVRGKGTRVARRLDDDLDSFFPEKTGGRFAVREPAPDEDTAKSRAKRLEEVVKTHADAPTTPDALFDDAMDVLESPAFGPMAYEFDGRPDALDGLAEQFEESEELLTEELEDLVERDDVNKGFQ</sequence>
<dbReference type="RefSeq" id="WP_188976330.1">
    <property type="nucleotide sequence ID" value="NZ_BMPG01000001.1"/>
</dbReference>
<evidence type="ECO:0000313" key="2">
    <source>
        <dbReference type="EMBL" id="GGL53350.1"/>
    </source>
</evidence>
<reference evidence="2" key="1">
    <citation type="journal article" date="2014" name="Int. J. Syst. Evol. Microbiol.">
        <title>Complete genome sequence of Corynebacterium casei LMG S-19264T (=DSM 44701T), isolated from a smear-ripened cheese.</title>
        <authorList>
            <consortium name="US DOE Joint Genome Institute (JGI-PGF)"/>
            <person name="Walter F."/>
            <person name="Albersmeier A."/>
            <person name="Kalinowski J."/>
            <person name="Ruckert C."/>
        </authorList>
    </citation>
    <scope>NUCLEOTIDE SEQUENCE</scope>
    <source>
        <strain evidence="2">JCM 19596</strain>
    </source>
</reference>
<protein>
    <submittedName>
        <fullName evidence="2">Uncharacterized protein</fullName>
    </submittedName>
</protein>
<organism evidence="2 3">
    <name type="scientific">Halocalculus aciditolerans</name>
    <dbReference type="NCBI Taxonomy" id="1383812"/>
    <lineage>
        <taxon>Archaea</taxon>
        <taxon>Methanobacteriati</taxon>
        <taxon>Methanobacteriota</taxon>
        <taxon>Stenosarchaea group</taxon>
        <taxon>Halobacteria</taxon>
        <taxon>Halobacteriales</taxon>
        <taxon>Halobacteriaceae</taxon>
        <taxon>Halocalculus</taxon>
    </lineage>
</organism>
<dbReference type="AlphaFoldDB" id="A0A830F9M5"/>
<proteinExistence type="predicted"/>
<dbReference type="OrthoDB" id="213677at2157"/>
<keyword evidence="3" id="KW-1185">Reference proteome</keyword>
<feature type="region of interest" description="Disordered" evidence="1">
    <location>
        <begin position="159"/>
        <end position="182"/>
    </location>
</feature>
<dbReference type="EMBL" id="BMPG01000001">
    <property type="protein sequence ID" value="GGL53350.1"/>
    <property type="molecule type" value="Genomic_DNA"/>
</dbReference>
<feature type="compositionally biased region" description="Acidic residues" evidence="1">
    <location>
        <begin position="159"/>
        <end position="173"/>
    </location>
</feature>
<comment type="caution">
    <text evidence="2">The sequence shown here is derived from an EMBL/GenBank/DDBJ whole genome shotgun (WGS) entry which is preliminary data.</text>
</comment>
<accession>A0A830F9M5</accession>
<gene>
    <name evidence="2" type="ORF">GCM10009039_09410</name>
</gene>
<name>A0A830F9M5_9EURY</name>
<reference evidence="2" key="2">
    <citation type="submission" date="2020-09" db="EMBL/GenBank/DDBJ databases">
        <authorList>
            <person name="Sun Q."/>
            <person name="Ohkuma M."/>
        </authorList>
    </citation>
    <scope>NUCLEOTIDE SEQUENCE</scope>
    <source>
        <strain evidence="2">JCM 19596</strain>
    </source>
</reference>
<evidence type="ECO:0000256" key="1">
    <source>
        <dbReference type="SAM" id="MobiDB-lite"/>
    </source>
</evidence>
<evidence type="ECO:0000313" key="3">
    <source>
        <dbReference type="Proteomes" id="UP000607197"/>
    </source>
</evidence>
<dbReference type="Proteomes" id="UP000607197">
    <property type="component" value="Unassembled WGS sequence"/>
</dbReference>